<dbReference type="InterPro" id="IPR013088">
    <property type="entry name" value="Znf_NHR/GATA"/>
</dbReference>
<name>E9GKY7_DAPPU</name>
<comment type="similarity">
    <text evidence="9">Belongs to the nuclear hormone receptor family.</text>
</comment>
<keyword evidence="7 9" id="KW-0675">Receptor</keyword>
<dbReference type="GO" id="GO:0030522">
    <property type="term" value="P:intracellular receptor signaling pathway"/>
    <property type="evidence" value="ECO:0000318"/>
    <property type="project" value="GO_Central"/>
</dbReference>
<feature type="domain" description="Nuclear receptor" evidence="11">
    <location>
        <begin position="46"/>
        <end position="123"/>
    </location>
</feature>
<evidence type="ECO:0000259" key="11">
    <source>
        <dbReference type="PROSITE" id="PS51030"/>
    </source>
</evidence>
<proteinExistence type="inferred from homology"/>
<evidence type="ECO:0000256" key="9">
    <source>
        <dbReference type="RuleBase" id="RU004334"/>
    </source>
</evidence>
<dbReference type="Pfam" id="PF00105">
    <property type="entry name" value="zf-C4"/>
    <property type="match status" value="1"/>
</dbReference>
<sequence length="682" mass="76760">MERLYSDSGSSDSSSYPDFRYNSSSPNVMDGSGAGGSSANGRNGGVKYCGVCGDIAKSYHFGGLSCDSCKAFFRRSVQNDNYLHFQCCHRGQCVISLSNRKSCQYCRMKRCFAIGMEKSWVMTEEERKALMKARAEKKSCKRSPTVSTSSNASAQNLNTSSNSSGGDQSPGFAAPAAPTSAAVASADYEPQIERMIDYMAPLEIKEIESIVTKYMHAYQHVPYRSELRFFDSDRPGVQVMEMFGTLIRRFAFFSRLMADFSSLPFQDQSCLLKGGVLEMCLLRGALVFDPETNRWPAANMSMYKDMPVLKLDNIVHLTSSRLFQMHLDFISCIRQMSVDEPTIMLLILIVLFTPERAGLIHTDWIEKFQSYYTSLLEHYLNWRFGLAKAKFIFGKMLTKLSDLRELSDTHNHANLRLGTDEVSSIQSQLNSLKLNPYPELKVVHDGNETPLDVADQPSFNDESSHSPTLNAKVISSRLSDVELGGSSTYQQPAHSPPFPPSANPYAQRQPPQLDAAATAYQQQQQPRCQNGETNGFNAQQLQQQQQHQAQQFLAQSQQQIPTNHPQEYQNGMNQQQQPPTNMAMQFMQAMQQSVSQVVNAPHFGYEWVKPNYQFDPLSTFYDGEQSLSDKTMPLLKSSPVSESPPLTDRELDELYEVIDEYTDKDLIQGRILQAPTSHFYSE</sequence>
<dbReference type="SMART" id="SM00399">
    <property type="entry name" value="ZnF_C4"/>
    <property type="match status" value="1"/>
</dbReference>
<keyword evidence="1 9" id="KW-0479">Metal-binding</keyword>
<dbReference type="Proteomes" id="UP000000305">
    <property type="component" value="Unassembled WGS sequence"/>
</dbReference>
<evidence type="ECO:0000313" key="14">
    <source>
        <dbReference type="Proteomes" id="UP000000305"/>
    </source>
</evidence>
<evidence type="ECO:0000256" key="5">
    <source>
        <dbReference type="ARBA" id="ARBA00023125"/>
    </source>
</evidence>
<evidence type="ECO:0000256" key="10">
    <source>
        <dbReference type="SAM" id="MobiDB-lite"/>
    </source>
</evidence>
<dbReference type="PANTHER" id="PTHR24082:SF482">
    <property type="entry name" value="NUCLEAR RECEPTOR"/>
    <property type="match status" value="1"/>
</dbReference>
<dbReference type="GO" id="GO:0000122">
    <property type="term" value="P:negative regulation of transcription by RNA polymerase II"/>
    <property type="evidence" value="ECO:0000318"/>
    <property type="project" value="GO_Central"/>
</dbReference>
<dbReference type="PROSITE" id="PS51843">
    <property type="entry name" value="NR_LBD"/>
    <property type="match status" value="1"/>
</dbReference>
<dbReference type="SUPFAM" id="SSF48508">
    <property type="entry name" value="Nuclear receptor ligand-binding domain"/>
    <property type="match status" value="1"/>
</dbReference>
<evidence type="ECO:0008006" key="15">
    <source>
        <dbReference type="Google" id="ProtNLM"/>
    </source>
</evidence>
<dbReference type="PROSITE" id="PS00031">
    <property type="entry name" value="NUCLEAR_REC_DBD_1"/>
    <property type="match status" value="1"/>
</dbReference>
<dbReference type="InterPro" id="IPR035500">
    <property type="entry name" value="NHR-like_dom_sf"/>
</dbReference>
<dbReference type="InterPro" id="IPR050234">
    <property type="entry name" value="Nuclear_hormone_rcpt_NR1"/>
</dbReference>
<feature type="compositionally biased region" description="Polar residues" evidence="10">
    <location>
        <begin position="457"/>
        <end position="469"/>
    </location>
</feature>
<feature type="region of interest" description="Disordered" evidence="10">
    <location>
        <begin position="483"/>
        <end position="534"/>
    </location>
</feature>
<dbReference type="Gene3D" id="1.10.565.10">
    <property type="entry name" value="Retinoid X Receptor"/>
    <property type="match status" value="1"/>
</dbReference>
<dbReference type="PANTHER" id="PTHR24082">
    <property type="entry name" value="NUCLEAR HORMONE RECEPTOR"/>
    <property type="match status" value="1"/>
</dbReference>
<feature type="region of interest" description="Disordered" evidence="10">
    <location>
        <begin position="448"/>
        <end position="470"/>
    </location>
</feature>
<evidence type="ECO:0000256" key="4">
    <source>
        <dbReference type="ARBA" id="ARBA00023015"/>
    </source>
</evidence>
<evidence type="ECO:0000256" key="3">
    <source>
        <dbReference type="ARBA" id="ARBA00022833"/>
    </source>
</evidence>
<evidence type="ECO:0000313" key="13">
    <source>
        <dbReference type="EMBL" id="EFX79885.1"/>
    </source>
</evidence>
<dbReference type="GO" id="GO:0008270">
    <property type="term" value="F:zinc ion binding"/>
    <property type="evidence" value="ECO:0007669"/>
    <property type="project" value="UniProtKB-KW"/>
</dbReference>
<dbReference type="PROSITE" id="PS51030">
    <property type="entry name" value="NUCLEAR_REC_DBD_2"/>
    <property type="match status" value="1"/>
</dbReference>
<dbReference type="STRING" id="6669.E9GKY7"/>
<evidence type="ECO:0000256" key="6">
    <source>
        <dbReference type="ARBA" id="ARBA00023163"/>
    </source>
</evidence>
<dbReference type="GO" id="GO:0005634">
    <property type="term" value="C:nucleus"/>
    <property type="evidence" value="ECO:0000318"/>
    <property type="project" value="GO_Central"/>
</dbReference>
<dbReference type="InterPro" id="IPR001723">
    <property type="entry name" value="Nuclear_hrmn_rcpt"/>
</dbReference>
<dbReference type="SMART" id="SM00430">
    <property type="entry name" value="HOLI"/>
    <property type="match status" value="1"/>
</dbReference>
<dbReference type="HOGENOM" id="CLU_403480_0_0_1"/>
<comment type="subcellular location">
    <subcellularLocation>
        <location evidence="9">Nucleus</location>
    </subcellularLocation>
</comment>
<dbReference type="InParanoid" id="E9GKY7"/>
<dbReference type="GO" id="GO:0000978">
    <property type="term" value="F:RNA polymerase II cis-regulatory region sequence-specific DNA binding"/>
    <property type="evidence" value="ECO:0000318"/>
    <property type="project" value="GO_Central"/>
</dbReference>
<keyword evidence="6 9" id="KW-0804">Transcription</keyword>
<dbReference type="GO" id="GO:0030154">
    <property type="term" value="P:cell differentiation"/>
    <property type="evidence" value="ECO:0000318"/>
    <property type="project" value="GO_Central"/>
</dbReference>
<feature type="compositionally biased region" description="Polar residues" evidence="10">
    <location>
        <begin position="142"/>
        <end position="167"/>
    </location>
</feature>
<keyword evidence="3 9" id="KW-0862">Zinc</keyword>
<dbReference type="KEGG" id="dpx:DAPPUDRAFT_304351"/>
<accession>E9GKY7</accession>
<dbReference type="AlphaFoldDB" id="E9GKY7"/>
<dbReference type="PRINTS" id="PR00398">
    <property type="entry name" value="STRDHORMONER"/>
</dbReference>
<dbReference type="GO" id="GO:0004879">
    <property type="term" value="F:nuclear receptor activity"/>
    <property type="evidence" value="ECO:0000318"/>
    <property type="project" value="GO_Central"/>
</dbReference>
<dbReference type="OrthoDB" id="6159439at2759"/>
<feature type="region of interest" description="Disordered" evidence="10">
    <location>
        <begin position="133"/>
        <end position="175"/>
    </location>
</feature>
<feature type="compositionally biased region" description="Low complexity" evidence="10">
    <location>
        <begin position="512"/>
        <end position="529"/>
    </location>
</feature>
<dbReference type="Pfam" id="PF00104">
    <property type="entry name" value="Hormone_recep"/>
    <property type="match status" value="1"/>
</dbReference>
<dbReference type="EMBL" id="GL732550">
    <property type="protein sequence ID" value="EFX79885.1"/>
    <property type="molecule type" value="Genomic_DNA"/>
</dbReference>
<keyword evidence="14" id="KW-1185">Reference proteome</keyword>
<dbReference type="eggNOG" id="KOG3575">
    <property type="taxonomic scope" value="Eukaryota"/>
</dbReference>
<evidence type="ECO:0000256" key="8">
    <source>
        <dbReference type="ARBA" id="ARBA00023242"/>
    </source>
</evidence>
<dbReference type="FunFam" id="3.30.50.10:FF:000052">
    <property type="entry name" value="Retinoid x receptor"/>
    <property type="match status" value="1"/>
</dbReference>
<dbReference type="PRINTS" id="PR00047">
    <property type="entry name" value="STROIDFINGER"/>
</dbReference>
<protein>
    <recommendedName>
        <fullName evidence="15">Retinoid x receptor</fullName>
    </recommendedName>
</protein>
<dbReference type="Gene3D" id="3.30.50.10">
    <property type="entry name" value="Erythroid Transcription Factor GATA-1, subunit A"/>
    <property type="match status" value="1"/>
</dbReference>
<dbReference type="InterPro" id="IPR000536">
    <property type="entry name" value="Nucl_hrmn_rcpt_lig-bd"/>
</dbReference>
<gene>
    <name evidence="13" type="ORF">DAPPUDRAFT_304351</name>
</gene>
<dbReference type="InterPro" id="IPR001628">
    <property type="entry name" value="Znf_hrmn_rcpt"/>
</dbReference>
<keyword evidence="2 9" id="KW-0863">Zinc-finger</keyword>
<dbReference type="PhylomeDB" id="E9GKY7"/>
<dbReference type="GO" id="GO:0045944">
    <property type="term" value="P:positive regulation of transcription by RNA polymerase II"/>
    <property type="evidence" value="ECO:0000318"/>
    <property type="project" value="GO_Central"/>
</dbReference>
<keyword evidence="8 9" id="KW-0539">Nucleus</keyword>
<reference evidence="13 14" key="1">
    <citation type="journal article" date="2011" name="Science">
        <title>The ecoresponsive genome of Daphnia pulex.</title>
        <authorList>
            <person name="Colbourne J.K."/>
            <person name="Pfrender M.E."/>
            <person name="Gilbert D."/>
            <person name="Thomas W.K."/>
            <person name="Tucker A."/>
            <person name="Oakley T.H."/>
            <person name="Tokishita S."/>
            <person name="Aerts A."/>
            <person name="Arnold G.J."/>
            <person name="Basu M.K."/>
            <person name="Bauer D.J."/>
            <person name="Caceres C.E."/>
            <person name="Carmel L."/>
            <person name="Casola C."/>
            <person name="Choi J.H."/>
            <person name="Detter J.C."/>
            <person name="Dong Q."/>
            <person name="Dusheyko S."/>
            <person name="Eads B.D."/>
            <person name="Frohlich T."/>
            <person name="Geiler-Samerotte K.A."/>
            <person name="Gerlach D."/>
            <person name="Hatcher P."/>
            <person name="Jogdeo S."/>
            <person name="Krijgsveld J."/>
            <person name="Kriventseva E.V."/>
            <person name="Kultz D."/>
            <person name="Laforsch C."/>
            <person name="Lindquist E."/>
            <person name="Lopez J."/>
            <person name="Manak J.R."/>
            <person name="Muller J."/>
            <person name="Pangilinan J."/>
            <person name="Patwardhan R.P."/>
            <person name="Pitluck S."/>
            <person name="Pritham E.J."/>
            <person name="Rechtsteiner A."/>
            <person name="Rho M."/>
            <person name="Rogozin I.B."/>
            <person name="Sakarya O."/>
            <person name="Salamov A."/>
            <person name="Schaack S."/>
            <person name="Shapiro H."/>
            <person name="Shiga Y."/>
            <person name="Skalitzky C."/>
            <person name="Smith Z."/>
            <person name="Souvorov A."/>
            <person name="Sung W."/>
            <person name="Tang Z."/>
            <person name="Tsuchiya D."/>
            <person name="Tu H."/>
            <person name="Vos H."/>
            <person name="Wang M."/>
            <person name="Wolf Y.I."/>
            <person name="Yamagata H."/>
            <person name="Yamada T."/>
            <person name="Ye Y."/>
            <person name="Shaw J.R."/>
            <person name="Andrews J."/>
            <person name="Crease T.J."/>
            <person name="Tang H."/>
            <person name="Lucas S.M."/>
            <person name="Robertson H.M."/>
            <person name="Bork P."/>
            <person name="Koonin E.V."/>
            <person name="Zdobnov E.M."/>
            <person name="Grigoriev I.V."/>
            <person name="Lynch M."/>
            <person name="Boore J.L."/>
        </authorList>
    </citation>
    <scope>NUCLEOTIDE SEQUENCE [LARGE SCALE GENOMIC DNA]</scope>
</reference>
<evidence type="ECO:0000256" key="1">
    <source>
        <dbReference type="ARBA" id="ARBA00022723"/>
    </source>
</evidence>
<evidence type="ECO:0000256" key="7">
    <source>
        <dbReference type="ARBA" id="ARBA00023170"/>
    </source>
</evidence>
<organism evidence="13 14">
    <name type="scientific">Daphnia pulex</name>
    <name type="common">Water flea</name>
    <dbReference type="NCBI Taxonomy" id="6669"/>
    <lineage>
        <taxon>Eukaryota</taxon>
        <taxon>Metazoa</taxon>
        <taxon>Ecdysozoa</taxon>
        <taxon>Arthropoda</taxon>
        <taxon>Crustacea</taxon>
        <taxon>Branchiopoda</taxon>
        <taxon>Diplostraca</taxon>
        <taxon>Cladocera</taxon>
        <taxon>Anomopoda</taxon>
        <taxon>Daphniidae</taxon>
        <taxon>Daphnia</taxon>
    </lineage>
</organism>
<keyword evidence="4 9" id="KW-0805">Transcription regulation</keyword>
<evidence type="ECO:0000259" key="12">
    <source>
        <dbReference type="PROSITE" id="PS51843"/>
    </source>
</evidence>
<dbReference type="SUPFAM" id="SSF57716">
    <property type="entry name" value="Glucocorticoid receptor-like (DNA-binding domain)"/>
    <property type="match status" value="1"/>
</dbReference>
<evidence type="ECO:0000256" key="2">
    <source>
        <dbReference type="ARBA" id="ARBA00022771"/>
    </source>
</evidence>
<keyword evidence="5 9" id="KW-0238">DNA-binding</keyword>
<feature type="domain" description="NR LBD" evidence="12">
    <location>
        <begin position="206"/>
        <end position="436"/>
    </location>
</feature>